<reference evidence="2" key="2">
    <citation type="submission" date="2015-01" db="EMBL/GenBank/DDBJ databases">
        <title>Evolutionary Origins and Diversification of the Mycorrhizal Mutualists.</title>
        <authorList>
            <consortium name="DOE Joint Genome Institute"/>
            <consortium name="Mycorrhizal Genomics Consortium"/>
            <person name="Kohler A."/>
            <person name="Kuo A."/>
            <person name="Nagy L.G."/>
            <person name="Floudas D."/>
            <person name="Copeland A."/>
            <person name="Barry K.W."/>
            <person name="Cichocki N."/>
            <person name="Veneault-Fourrey C."/>
            <person name="LaButti K."/>
            <person name="Lindquist E.A."/>
            <person name="Lipzen A."/>
            <person name="Lundell T."/>
            <person name="Morin E."/>
            <person name="Murat C."/>
            <person name="Riley R."/>
            <person name="Ohm R."/>
            <person name="Sun H."/>
            <person name="Tunlid A."/>
            <person name="Henrissat B."/>
            <person name="Grigoriev I.V."/>
            <person name="Hibbett D.S."/>
            <person name="Martin F."/>
        </authorList>
    </citation>
    <scope>NUCLEOTIDE SEQUENCE [LARGE SCALE GENOMIC DNA]</scope>
    <source>
        <strain evidence="2">F 1598</strain>
    </source>
</reference>
<dbReference type="AlphaFoldDB" id="A0A0C3FFW4"/>
<dbReference type="HOGENOM" id="CLU_2334416_0_0_1"/>
<dbReference type="EMBL" id="KN833014">
    <property type="protein sequence ID" value="KIM78684.1"/>
    <property type="molecule type" value="Genomic_DNA"/>
</dbReference>
<evidence type="ECO:0000313" key="1">
    <source>
        <dbReference type="EMBL" id="KIM78684.1"/>
    </source>
</evidence>
<name>A0A0C3FFW4_PILCF</name>
<keyword evidence="2" id="KW-1185">Reference proteome</keyword>
<organism evidence="1 2">
    <name type="scientific">Piloderma croceum (strain F 1598)</name>
    <dbReference type="NCBI Taxonomy" id="765440"/>
    <lineage>
        <taxon>Eukaryota</taxon>
        <taxon>Fungi</taxon>
        <taxon>Dikarya</taxon>
        <taxon>Basidiomycota</taxon>
        <taxon>Agaricomycotina</taxon>
        <taxon>Agaricomycetes</taxon>
        <taxon>Agaricomycetidae</taxon>
        <taxon>Atheliales</taxon>
        <taxon>Atheliaceae</taxon>
        <taxon>Piloderma</taxon>
    </lineage>
</organism>
<reference evidence="1 2" key="1">
    <citation type="submission" date="2014-04" db="EMBL/GenBank/DDBJ databases">
        <authorList>
            <consortium name="DOE Joint Genome Institute"/>
            <person name="Kuo A."/>
            <person name="Tarkka M."/>
            <person name="Buscot F."/>
            <person name="Kohler A."/>
            <person name="Nagy L.G."/>
            <person name="Floudas D."/>
            <person name="Copeland A."/>
            <person name="Barry K.W."/>
            <person name="Cichocki N."/>
            <person name="Veneault-Fourrey C."/>
            <person name="LaButti K."/>
            <person name="Lindquist E.A."/>
            <person name="Lipzen A."/>
            <person name="Lundell T."/>
            <person name="Morin E."/>
            <person name="Murat C."/>
            <person name="Sun H."/>
            <person name="Tunlid A."/>
            <person name="Henrissat B."/>
            <person name="Grigoriev I.V."/>
            <person name="Hibbett D.S."/>
            <person name="Martin F."/>
            <person name="Nordberg H.P."/>
            <person name="Cantor M.N."/>
            <person name="Hua S.X."/>
        </authorList>
    </citation>
    <scope>NUCLEOTIDE SEQUENCE [LARGE SCALE GENOMIC DNA]</scope>
    <source>
        <strain evidence="1 2">F 1598</strain>
    </source>
</reference>
<accession>A0A0C3FFW4</accession>
<dbReference type="Proteomes" id="UP000054166">
    <property type="component" value="Unassembled WGS sequence"/>
</dbReference>
<evidence type="ECO:0000313" key="2">
    <source>
        <dbReference type="Proteomes" id="UP000054166"/>
    </source>
</evidence>
<gene>
    <name evidence="1" type="ORF">PILCRDRAFT_824125</name>
</gene>
<sequence length="98" mass="10952">MSYWSTTNHLPVCTFCVNATINAAHVHSTHPTAKSVPAAQYTKARINTTGPPVCHSPMLIPKSIRMISGPQIPERHTPMKTEEEWSSDREALRRVLKC</sequence>
<dbReference type="InParanoid" id="A0A0C3FFW4"/>
<protein>
    <submittedName>
        <fullName evidence="1">Uncharacterized protein</fullName>
    </submittedName>
</protein>
<proteinExistence type="predicted"/>